<feature type="compositionally biased region" description="Basic and acidic residues" evidence="1">
    <location>
        <begin position="483"/>
        <end position="499"/>
    </location>
</feature>
<comment type="caution">
    <text evidence="2">The sequence shown here is derived from an EMBL/GenBank/DDBJ whole genome shotgun (WGS) entry which is preliminary data.</text>
</comment>
<sequence>MVLEVNAPLLDDRFIEYARISNNGTFFYPAELEISTGDLLNLVDYHRDHYRKEYSKAYRYFTGDHTKLKKIPAKESYKPDNRLIVNFPKKAVTTFNGFFIGNPVKIDHKDKATDDVIEAWCNANSFDDVSAEVAKQASMYGRSYFFVYQDEDGHPCVTPLSPLNTFLIYDDTVGEHVKYGVTYRYNYEHKLEITLYSDKYQRTLIDATTAAYLDQSTVIANPYPIVPIIEAPENEERMALCEDIMSLIDALDKAMSEKANDVDYFADAYLKLIGAHMNPKDIKTMRDDRVINATGEGVGAVDIGFLAKPDADATQEHLVDRLVDYIYQIASVTNLNDDQFAGNPSGVSLKLKFQAMANMAQSKSLKFKKALRQVFECVFAISTGVSDTAWQELQFKFTQSVPENLTEDAQIVNQLYGKISNHTLFKLLPFIDDPDAELELIKKEQQENQNATAGLIQQALAAQTDQQKAGVTNADDNGGTGAKADKSTDKVGRQIEQAK</sequence>
<name>A0A0R1HAY3_9LACO</name>
<organism evidence="2 3">
    <name type="scientific">Loigolactobacillus bifermentans DSM 20003</name>
    <dbReference type="NCBI Taxonomy" id="1423726"/>
    <lineage>
        <taxon>Bacteria</taxon>
        <taxon>Bacillati</taxon>
        <taxon>Bacillota</taxon>
        <taxon>Bacilli</taxon>
        <taxon>Lactobacillales</taxon>
        <taxon>Lactobacillaceae</taxon>
        <taxon>Loigolactobacillus</taxon>
    </lineage>
</organism>
<dbReference type="OrthoDB" id="3189403at2"/>
<dbReference type="PATRIC" id="fig|1423726.3.peg.2655"/>
<dbReference type="AlphaFoldDB" id="A0A0R1HAY3"/>
<dbReference type="STRING" id="1423726.FC07_GL002559"/>
<evidence type="ECO:0000313" key="2">
    <source>
        <dbReference type="EMBL" id="KRK40810.1"/>
    </source>
</evidence>
<keyword evidence="3" id="KW-1185">Reference proteome</keyword>
<dbReference type="RefSeq" id="WP_057903243.1">
    <property type="nucleotide sequence ID" value="NZ_AZDA01000003.1"/>
</dbReference>
<gene>
    <name evidence="2" type="ORF">FC07_GL002559</name>
</gene>
<reference evidence="2 3" key="1">
    <citation type="journal article" date="2015" name="Genome Announc.">
        <title>Expanding the biotechnology potential of lactobacilli through comparative genomics of 213 strains and associated genera.</title>
        <authorList>
            <person name="Sun Z."/>
            <person name="Harris H.M."/>
            <person name="McCann A."/>
            <person name="Guo C."/>
            <person name="Argimon S."/>
            <person name="Zhang W."/>
            <person name="Yang X."/>
            <person name="Jeffery I.B."/>
            <person name="Cooney J.C."/>
            <person name="Kagawa T.F."/>
            <person name="Liu W."/>
            <person name="Song Y."/>
            <person name="Salvetti E."/>
            <person name="Wrobel A."/>
            <person name="Rasinkangas P."/>
            <person name="Parkhill J."/>
            <person name="Rea M.C."/>
            <person name="O'Sullivan O."/>
            <person name="Ritari J."/>
            <person name="Douillard F.P."/>
            <person name="Paul Ross R."/>
            <person name="Yang R."/>
            <person name="Briner A.E."/>
            <person name="Felis G.E."/>
            <person name="de Vos W.M."/>
            <person name="Barrangou R."/>
            <person name="Klaenhammer T.R."/>
            <person name="Caufield P.W."/>
            <person name="Cui Y."/>
            <person name="Zhang H."/>
            <person name="O'Toole P.W."/>
        </authorList>
    </citation>
    <scope>NUCLEOTIDE SEQUENCE [LARGE SCALE GENOMIC DNA]</scope>
    <source>
        <strain evidence="2 3">DSM 20003</strain>
    </source>
</reference>
<proteinExistence type="predicted"/>
<dbReference type="InterPro" id="IPR021145">
    <property type="entry name" value="Portal_protein_SPP1_Gp6-like"/>
</dbReference>
<dbReference type="InterPro" id="IPR006428">
    <property type="entry name" value="Portal_SPP1-type"/>
</dbReference>
<dbReference type="EMBL" id="AZDA01000003">
    <property type="protein sequence ID" value="KRK40810.1"/>
    <property type="molecule type" value="Genomic_DNA"/>
</dbReference>
<dbReference type="NCBIfam" id="TIGR01538">
    <property type="entry name" value="portal_SPP1"/>
    <property type="match status" value="1"/>
</dbReference>
<protein>
    <submittedName>
        <fullName evidence="2">Phage portal protein, SPP1 Gp6-like</fullName>
    </submittedName>
</protein>
<feature type="region of interest" description="Disordered" evidence="1">
    <location>
        <begin position="466"/>
        <end position="499"/>
    </location>
</feature>
<evidence type="ECO:0000256" key="1">
    <source>
        <dbReference type="SAM" id="MobiDB-lite"/>
    </source>
</evidence>
<dbReference type="Proteomes" id="UP000051461">
    <property type="component" value="Unassembled WGS sequence"/>
</dbReference>
<evidence type="ECO:0000313" key="3">
    <source>
        <dbReference type="Proteomes" id="UP000051461"/>
    </source>
</evidence>
<dbReference type="Pfam" id="PF05133">
    <property type="entry name" value="SPP1_portal"/>
    <property type="match status" value="1"/>
</dbReference>
<accession>A0A0R1HAY3</accession>